<protein>
    <submittedName>
        <fullName evidence="2">Uncharacterized protein</fullName>
    </submittedName>
</protein>
<dbReference type="EMBL" id="JAJSOF020000009">
    <property type="protein sequence ID" value="KAJ4445867.1"/>
    <property type="molecule type" value="Genomic_DNA"/>
</dbReference>
<reference evidence="2 3" key="1">
    <citation type="journal article" date="2022" name="Allergy">
        <title>Genome assembly and annotation of Periplaneta americana reveal a comprehensive cockroach allergen profile.</title>
        <authorList>
            <person name="Wang L."/>
            <person name="Xiong Q."/>
            <person name="Saelim N."/>
            <person name="Wang L."/>
            <person name="Nong W."/>
            <person name="Wan A.T."/>
            <person name="Shi M."/>
            <person name="Liu X."/>
            <person name="Cao Q."/>
            <person name="Hui J.H.L."/>
            <person name="Sookrung N."/>
            <person name="Leung T.F."/>
            <person name="Tungtrongchitr A."/>
            <person name="Tsui S.K.W."/>
        </authorList>
    </citation>
    <scope>NUCLEOTIDE SEQUENCE [LARGE SCALE GENOMIC DNA]</scope>
    <source>
        <strain evidence="2">PWHHKU_190912</strain>
    </source>
</reference>
<organism evidence="2 3">
    <name type="scientific">Periplaneta americana</name>
    <name type="common">American cockroach</name>
    <name type="synonym">Blatta americana</name>
    <dbReference type="NCBI Taxonomy" id="6978"/>
    <lineage>
        <taxon>Eukaryota</taxon>
        <taxon>Metazoa</taxon>
        <taxon>Ecdysozoa</taxon>
        <taxon>Arthropoda</taxon>
        <taxon>Hexapoda</taxon>
        <taxon>Insecta</taxon>
        <taxon>Pterygota</taxon>
        <taxon>Neoptera</taxon>
        <taxon>Polyneoptera</taxon>
        <taxon>Dictyoptera</taxon>
        <taxon>Blattodea</taxon>
        <taxon>Blattoidea</taxon>
        <taxon>Blattidae</taxon>
        <taxon>Blattinae</taxon>
        <taxon>Periplaneta</taxon>
    </lineage>
</organism>
<feature type="region of interest" description="Disordered" evidence="1">
    <location>
        <begin position="85"/>
        <end position="118"/>
    </location>
</feature>
<name>A0ABQ8TIT6_PERAM</name>
<sequence length="128" mass="14561">MGNACYYSVEKLLSSSLLSKNLKVRIYKTVILPVLLYGCETWTLTLREEHRFRVFENKVSVRNSRVWRVSDGDISEQAWRPPARNFARGSDLSSDDKQMAEGKTDSTCCGGEGRRPSDSVVLRDNKLL</sequence>
<keyword evidence="3" id="KW-1185">Reference proteome</keyword>
<evidence type="ECO:0000256" key="1">
    <source>
        <dbReference type="SAM" id="MobiDB-lite"/>
    </source>
</evidence>
<comment type="caution">
    <text evidence="2">The sequence shown here is derived from an EMBL/GenBank/DDBJ whole genome shotgun (WGS) entry which is preliminary data.</text>
</comment>
<feature type="compositionally biased region" description="Basic and acidic residues" evidence="1">
    <location>
        <begin position="94"/>
        <end position="104"/>
    </location>
</feature>
<dbReference type="Proteomes" id="UP001148838">
    <property type="component" value="Unassembled WGS sequence"/>
</dbReference>
<gene>
    <name evidence="2" type="ORF">ANN_12552</name>
</gene>
<evidence type="ECO:0000313" key="3">
    <source>
        <dbReference type="Proteomes" id="UP001148838"/>
    </source>
</evidence>
<evidence type="ECO:0000313" key="2">
    <source>
        <dbReference type="EMBL" id="KAJ4445867.1"/>
    </source>
</evidence>
<accession>A0ABQ8TIT6</accession>
<proteinExistence type="predicted"/>